<feature type="compositionally biased region" description="Basic residues" evidence="1">
    <location>
        <begin position="7"/>
        <end position="17"/>
    </location>
</feature>
<feature type="region of interest" description="Disordered" evidence="1">
    <location>
        <begin position="1"/>
        <end position="49"/>
    </location>
</feature>
<reference evidence="2 3" key="1">
    <citation type="submission" date="2018-08" db="EMBL/GenBank/DDBJ databases">
        <authorList>
            <person name="Laetsch R D."/>
            <person name="Stevens L."/>
            <person name="Kumar S."/>
            <person name="Blaxter L. M."/>
        </authorList>
    </citation>
    <scope>NUCLEOTIDE SEQUENCE [LARGE SCALE GENOMIC DNA]</scope>
</reference>
<protein>
    <submittedName>
        <fullName evidence="2">Uncharacterized protein</fullName>
    </submittedName>
</protein>
<feature type="compositionally biased region" description="Basic and acidic residues" evidence="1">
    <location>
        <begin position="18"/>
        <end position="28"/>
    </location>
</feature>
<organism evidence="2 3">
    <name type="scientific">Acanthocheilonema viteae</name>
    <name type="common">Filarial nematode worm</name>
    <name type="synonym">Dipetalonema viteae</name>
    <dbReference type="NCBI Taxonomy" id="6277"/>
    <lineage>
        <taxon>Eukaryota</taxon>
        <taxon>Metazoa</taxon>
        <taxon>Ecdysozoa</taxon>
        <taxon>Nematoda</taxon>
        <taxon>Chromadorea</taxon>
        <taxon>Rhabditida</taxon>
        <taxon>Spirurina</taxon>
        <taxon>Spiruromorpha</taxon>
        <taxon>Filarioidea</taxon>
        <taxon>Onchocercidae</taxon>
        <taxon>Acanthocheilonema</taxon>
    </lineage>
</organism>
<dbReference type="AlphaFoldDB" id="A0A498SHA4"/>
<sequence>VTVEQKKLKRQNRSSLKKIHDNKEHDSSPVENIESDSVPPPSKSSKIPTETVLQNLSSLTAEFNAVVD</sequence>
<proteinExistence type="predicted"/>
<name>A0A498SHA4_ACAVI</name>
<accession>A0A498SHA4</accession>
<evidence type="ECO:0000313" key="2">
    <source>
        <dbReference type="EMBL" id="VBB30405.1"/>
    </source>
</evidence>
<dbReference type="Proteomes" id="UP000276991">
    <property type="component" value="Unassembled WGS sequence"/>
</dbReference>
<gene>
    <name evidence="2" type="ORF">NAV_LOCUS5196</name>
</gene>
<dbReference type="EMBL" id="UPTC01000866">
    <property type="protein sequence ID" value="VBB30405.1"/>
    <property type="molecule type" value="Genomic_DNA"/>
</dbReference>
<evidence type="ECO:0000256" key="1">
    <source>
        <dbReference type="SAM" id="MobiDB-lite"/>
    </source>
</evidence>
<keyword evidence="3" id="KW-1185">Reference proteome</keyword>
<evidence type="ECO:0000313" key="3">
    <source>
        <dbReference type="Proteomes" id="UP000276991"/>
    </source>
</evidence>
<feature type="non-terminal residue" evidence="2">
    <location>
        <position position="1"/>
    </location>
</feature>